<proteinExistence type="predicted"/>
<sequence length="76" mass="8875">MLLAQRDRPSRSVQLEMEYVGASVRLCRVNQRECSTIAATQNQFRQGVTRSVSIARTLRGEIYCDMPRPFYRYSEK</sequence>
<organism evidence="1">
    <name type="scientific">bacterium 19MO02SH05</name>
    <dbReference type="NCBI Taxonomy" id="2920696"/>
    <lineage>
        <taxon>Bacteria</taxon>
    </lineage>
</organism>
<accession>A0AAU6TI47</accession>
<gene>
    <name evidence="1" type="ORF">MRL64_12615</name>
</gene>
<name>A0AAU6TI47_UNCXX</name>
<dbReference type="AlphaFoldDB" id="A0AAU6TI47"/>
<evidence type="ECO:0000313" key="1">
    <source>
        <dbReference type="EMBL" id="XAG61091.1"/>
    </source>
</evidence>
<dbReference type="EMBL" id="CP095342">
    <property type="protein sequence ID" value="XAG61091.1"/>
    <property type="molecule type" value="Genomic_DNA"/>
</dbReference>
<reference evidence="1" key="1">
    <citation type="submission" date="2022-03" db="EMBL/GenBank/DDBJ databases">
        <title>Sea Food Isolates.</title>
        <authorList>
            <person name="Li c."/>
        </authorList>
    </citation>
    <scope>NUCLEOTIDE SEQUENCE</scope>
    <source>
        <strain evidence="1">19MO02SH05</strain>
    </source>
</reference>
<protein>
    <submittedName>
        <fullName evidence="1">Uncharacterized protein</fullName>
    </submittedName>
</protein>